<dbReference type="OrthoDB" id="1440356at2"/>
<dbReference type="Proteomes" id="UP000322315">
    <property type="component" value="Unassembled WGS sequence"/>
</dbReference>
<evidence type="ECO:0000313" key="3">
    <source>
        <dbReference type="Proteomes" id="UP000315145"/>
    </source>
</evidence>
<name>A0A5M7BGZ4_9FLAO</name>
<sequence>MKQKATYKITILLIVMLCLFFGCKSSNSSFKDGTVINGSPKVLFLNYTIEKDLNRNRTIQFINKKVVEASLKKQTILPIDQGVEGDLILSELNKRSKIVKQQLIKNPLARPIEFVDDSKKFKTEVIKTDKAQFSIRLQLQNSTKYITISNFAKNTPLIKTQIK</sequence>
<gene>
    <name evidence="1" type="ORF">F2B50_04620</name>
    <name evidence="2" type="ORF">FPF71_04620</name>
</gene>
<evidence type="ECO:0000313" key="4">
    <source>
        <dbReference type="Proteomes" id="UP000322315"/>
    </source>
</evidence>
<proteinExistence type="predicted"/>
<reference evidence="2 3" key="2">
    <citation type="submission" date="2019-07" db="EMBL/GenBank/DDBJ databases">
        <title>Algibacter marinivivus sp. nov., isolated from the surface of a marine red alga.</title>
        <authorList>
            <person name="Zhong X."/>
            <person name="Xu W."/>
            <person name="Zhang Y."/>
            <person name="Zhang Q."/>
            <person name="Du Z."/>
        </authorList>
    </citation>
    <scope>NUCLEOTIDE SEQUENCE [LARGE SCALE GENOMIC DNA]</scope>
    <source>
        <strain evidence="2 3">RU-4-M-4</strain>
    </source>
</reference>
<accession>A0A5M7BGZ4</accession>
<protein>
    <recommendedName>
        <fullName evidence="5">Lipoprotein</fullName>
    </recommendedName>
</protein>
<evidence type="ECO:0000313" key="1">
    <source>
        <dbReference type="EMBL" id="KAA5828123.1"/>
    </source>
</evidence>
<dbReference type="PROSITE" id="PS51257">
    <property type="entry name" value="PROKAR_LIPOPROTEIN"/>
    <property type="match status" value="1"/>
</dbReference>
<organism evidence="1 4">
    <name type="scientific">Algibacter amylolyticus</name>
    <dbReference type="NCBI Taxonomy" id="1608400"/>
    <lineage>
        <taxon>Bacteria</taxon>
        <taxon>Pseudomonadati</taxon>
        <taxon>Bacteroidota</taxon>
        <taxon>Flavobacteriia</taxon>
        <taxon>Flavobacteriales</taxon>
        <taxon>Flavobacteriaceae</taxon>
        <taxon>Algibacter</taxon>
    </lineage>
</organism>
<dbReference type="Proteomes" id="UP000315145">
    <property type="component" value="Unassembled WGS sequence"/>
</dbReference>
<reference evidence="1" key="3">
    <citation type="submission" date="2019-09" db="EMBL/GenBank/DDBJ databases">
        <authorList>
            <person name="Zhang D.-C."/>
        </authorList>
    </citation>
    <scope>NUCLEOTIDE SEQUENCE</scope>
    <source>
        <strain evidence="1">RU-4-M-4</strain>
    </source>
</reference>
<dbReference type="RefSeq" id="WP_144115488.1">
    <property type="nucleotide sequence ID" value="NZ_JACHGE010000001.1"/>
</dbReference>
<evidence type="ECO:0008006" key="5">
    <source>
        <dbReference type="Google" id="ProtNLM"/>
    </source>
</evidence>
<dbReference type="AlphaFoldDB" id="A0A5M7BGZ4"/>
<evidence type="ECO:0000313" key="2">
    <source>
        <dbReference type="EMBL" id="TSJ82368.1"/>
    </source>
</evidence>
<comment type="caution">
    <text evidence="1">The sequence shown here is derived from an EMBL/GenBank/DDBJ whole genome shotgun (WGS) entry which is preliminary data.</text>
</comment>
<keyword evidence="3" id="KW-1185">Reference proteome</keyword>
<dbReference type="EMBL" id="VWRS01000001">
    <property type="protein sequence ID" value="KAA5828123.1"/>
    <property type="molecule type" value="Genomic_DNA"/>
</dbReference>
<reference evidence="1 4" key="1">
    <citation type="journal article" date="2015" name="Int. J. Syst. Evol. Microbiol.">
        <title>Algibacter amylolyticus sp. nov., isolated from intertidal sediment.</title>
        <authorList>
            <person name="Zhang D.C."/>
            <person name="Wu J."/>
            <person name="Neuner K."/>
            <person name="Yao J."/>
            <person name="Margesin R."/>
        </authorList>
    </citation>
    <scope>NUCLEOTIDE SEQUENCE [LARGE SCALE GENOMIC DNA]</scope>
    <source>
        <strain evidence="1 4">RU-4-M-4</strain>
    </source>
</reference>
<dbReference type="EMBL" id="VMBF01000001">
    <property type="protein sequence ID" value="TSJ82368.1"/>
    <property type="molecule type" value="Genomic_DNA"/>
</dbReference>